<dbReference type="Gene3D" id="1.10.10.10">
    <property type="entry name" value="Winged helix-like DNA-binding domain superfamily/Winged helix DNA-binding domain"/>
    <property type="match status" value="1"/>
</dbReference>
<dbReference type="InterPro" id="IPR001034">
    <property type="entry name" value="DeoR_HTH"/>
</dbReference>
<dbReference type="InterPro" id="IPR051534">
    <property type="entry name" value="CBASS_pafABC_assoc_protein"/>
</dbReference>
<dbReference type="InterPro" id="IPR026881">
    <property type="entry name" value="WYL_dom"/>
</dbReference>
<keyword evidence="1" id="KW-0805">Transcription regulation</keyword>
<evidence type="ECO:0000256" key="2">
    <source>
        <dbReference type="ARBA" id="ARBA00023163"/>
    </source>
</evidence>
<accession>A0A402BCG5</accession>
<dbReference type="GO" id="GO:0003700">
    <property type="term" value="F:DNA-binding transcription factor activity"/>
    <property type="evidence" value="ECO:0007669"/>
    <property type="project" value="InterPro"/>
</dbReference>
<sequence length="291" mass="31997">MRADRLLSLLLLLQNRGRMTARALAEQLEVSERTIYRDIEALSFAGIPLYTERGPGGGCELLDGYQTRLTGLTTPEVRALFLLGTSTPLADLGLGQALENALLKLSAALPAASRANARQVRQRIHMDTTQPTPSRPISSNLELIQQAIWHDYTLRLRLTGNGHHKLIDPYGLVSQHGNWYLVGASAGMMQVIRVTSIQTTELTDQPFSCPTEFNLATYWAEHVSMTTHSTANGRLLKKAKMPVALPTYTPPSRGVQHTVLAHNKKKNFCSAHVLTSLLILPPSPKDQCVCA</sequence>
<reference evidence="5" key="1">
    <citation type="submission" date="2018-12" db="EMBL/GenBank/DDBJ databases">
        <title>Tengunoibacter tsumagoiensis gen. nov., sp. nov., Dictyobacter kobayashii sp. nov., D. alpinus sp. nov., and D. joshuensis sp. nov. and description of Dictyobacteraceae fam. nov. within the order Ktedonobacterales isolated from Tengu-no-mugimeshi.</title>
        <authorList>
            <person name="Wang C.M."/>
            <person name="Zheng Y."/>
            <person name="Sakai Y."/>
            <person name="Toyoda A."/>
            <person name="Minakuchi Y."/>
            <person name="Abe K."/>
            <person name="Yokota A."/>
            <person name="Yabe S."/>
        </authorList>
    </citation>
    <scope>NUCLEOTIDE SEQUENCE [LARGE SCALE GENOMIC DNA]</scope>
    <source>
        <strain evidence="5">Uno16</strain>
    </source>
</reference>
<gene>
    <name evidence="4" type="ORF">KDA_45850</name>
</gene>
<dbReference type="PROSITE" id="PS51000">
    <property type="entry name" value="HTH_DEOR_2"/>
    <property type="match status" value="1"/>
</dbReference>
<dbReference type="OrthoDB" id="9815009at2"/>
<organism evidence="4 5">
    <name type="scientific">Dictyobacter alpinus</name>
    <dbReference type="NCBI Taxonomy" id="2014873"/>
    <lineage>
        <taxon>Bacteria</taxon>
        <taxon>Bacillati</taxon>
        <taxon>Chloroflexota</taxon>
        <taxon>Ktedonobacteria</taxon>
        <taxon>Ktedonobacterales</taxon>
        <taxon>Dictyobacteraceae</taxon>
        <taxon>Dictyobacter</taxon>
    </lineage>
</organism>
<dbReference type="EMBL" id="BIFT01000001">
    <property type="protein sequence ID" value="GCE29101.1"/>
    <property type="molecule type" value="Genomic_DNA"/>
</dbReference>
<keyword evidence="2" id="KW-0804">Transcription</keyword>
<feature type="domain" description="HTH deoR-type" evidence="3">
    <location>
        <begin position="2"/>
        <end position="60"/>
    </location>
</feature>
<dbReference type="InterPro" id="IPR036390">
    <property type="entry name" value="WH_DNA-bd_sf"/>
</dbReference>
<dbReference type="PANTHER" id="PTHR34580">
    <property type="match status" value="1"/>
</dbReference>
<dbReference type="RefSeq" id="WP_126629241.1">
    <property type="nucleotide sequence ID" value="NZ_BIFT01000001.1"/>
</dbReference>
<dbReference type="InterPro" id="IPR036388">
    <property type="entry name" value="WH-like_DNA-bd_sf"/>
</dbReference>
<proteinExistence type="predicted"/>
<evidence type="ECO:0000256" key="1">
    <source>
        <dbReference type="ARBA" id="ARBA00023015"/>
    </source>
</evidence>
<dbReference type="Proteomes" id="UP000287171">
    <property type="component" value="Unassembled WGS sequence"/>
</dbReference>
<dbReference type="PANTHER" id="PTHR34580:SF1">
    <property type="entry name" value="PROTEIN PAFC"/>
    <property type="match status" value="1"/>
</dbReference>
<evidence type="ECO:0000313" key="4">
    <source>
        <dbReference type="EMBL" id="GCE29101.1"/>
    </source>
</evidence>
<evidence type="ECO:0000313" key="5">
    <source>
        <dbReference type="Proteomes" id="UP000287171"/>
    </source>
</evidence>
<comment type="caution">
    <text evidence="4">The sequence shown here is derived from an EMBL/GenBank/DDBJ whole genome shotgun (WGS) entry which is preliminary data.</text>
</comment>
<protein>
    <recommendedName>
        <fullName evidence="3">HTH deoR-type domain-containing protein</fullName>
    </recommendedName>
</protein>
<dbReference type="Pfam" id="PF13280">
    <property type="entry name" value="WYL"/>
    <property type="match status" value="1"/>
</dbReference>
<evidence type="ECO:0000259" key="3">
    <source>
        <dbReference type="PROSITE" id="PS51000"/>
    </source>
</evidence>
<keyword evidence="5" id="KW-1185">Reference proteome</keyword>
<dbReference type="SUPFAM" id="SSF46785">
    <property type="entry name" value="Winged helix' DNA-binding domain"/>
    <property type="match status" value="1"/>
</dbReference>
<name>A0A402BCG5_9CHLR</name>
<dbReference type="InterPro" id="IPR013196">
    <property type="entry name" value="HTH_11"/>
</dbReference>
<dbReference type="PROSITE" id="PS52050">
    <property type="entry name" value="WYL"/>
    <property type="match status" value="1"/>
</dbReference>
<dbReference type="Pfam" id="PF08279">
    <property type="entry name" value="HTH_11"/>
    <property type="match status" value="1"/>
</dbReference>
<dbReference type="AlphaFoldDB" id="A0A402BCG5"/>